<organism evidence="1">
    <name type="scientific">marine sediment metagenome</name>
    <dbReference type="NCBI Taxonomy" id="412755"/>
    <lineage>
        <taxon>unclassified sequences</taxon>
        <taxon>metagenomes</taxon>
        <taxon>ecological metagenomes</taxon>
    </lineage>
</organism>
<gene>
    <name evidence="1" type="ORF">LCGC14_2480390</name>
</gene>
<reference evidence="1" key="1">
    <citation type="journal article" date="2015" name="Nature">
        <title>Complex archaea that bridge the gap between prokaryotes and eukaryotes.</title>
        <authorList>
            <person name="Spang A."/>
            <person name="Saw J.H."/>
            <person name="Jorgensen S.L."/>
            <person name="Zaremba-Niedzwiedzka K."/>
            <person name="Martijn J."/>
            <person name="Lind A.E."/>
            <person name="van Eijk R."/>
            <person name="Schleper C."/>
            <person name="Guy L."/>
            <person name="Ettema T.J."/>
        </authorList>
    </citation>
    <scope>NUCLEOTIDE SEQUENCE</scope>
</reference>
<proteinExistence type="predicted"/>
<feature type="non-terminal residue" evidence="1">
    <location>
        <position position="80"/>
    </location>
</feature>
<dbReference type="AlphaFoldDB" id="A0A0F9E1F5"/>
<sequence length="80" mass="8766">MDIKSVISAVNDAGMKPLMKAGLLVERRAKESMEGGGTWGSKQITVELKSGQRVRRPRKARVFLPSDPGEPPHVRTGVLR</sequence>
<name>A0A0F9E1F5_9ZZZZ</name>
<comment type="caution">
    <text evidence="1">The sequence shown here is derived from an EMBL/GenBank/DDBJ whole genome shotgun (WGS) entry which is preliminary data.</text>
</comment>
<dbReference type="EMBL" id="LAZR01039056">
    <property type="protein sequence ID" value="KKL17948.1"/>
    <property type="molecule type" value="Genomic_DNA"/>
</dbReference>
<evidence type="ECO:0000313" key="1">
    <source>
        <dbReference type="EMBL" id="KKL17948.1"/>
    </source>
</evidence>
<accession>A0A0F9E1F5</accession>
<protein>
    <submittedName>
        <fullName evidence="1">Uncharacterized protein</fullName>
    </submittedName>
</protein>